<reference evidence="2" key="1">
    <citation type="journal article" date="2019" name="Int. J. Syst. Evol. Microbiol.">
        <title>The Global Catalogue of Microorganisms (GCM) 10K type strain sequencing project: providing services to taxonomists for standard genome sequencing and annotation.</title>
        <authorList>
            <consortium name="The Broad Institute Genomics Platform"/>
            <consortium name="The Broad Institute Genome Sequencing Center for Infectious Disease"/>
            <person name="Wu L."/>
            <person name="Ma J."/>
        </authorList>
    </citation>
    <scope>NUCLEOTIDE SEQUENCE [LARGE SCALE GENOMIC DNA]</scope>
    <source>
        <strain evidence="2">JCM 13249</strain>
    </source>
</reference>
<evidence type="ECO:0000313" key="2">
    <source>
        <dbReference type="Proteomes" id="UP001500655"/>
    </source>
</evidence>
<protein>
    <submittedName>
        <fullName evidence="1">Uncharacterized protein</fullName>
    </submittedName>
</protein>
<evidence type="ECO:0000313" key="1">
    <source>
        <dbReference type="EMBL" id="GAA1755854.1"/>
    </source>
</evidence>
<sequence>MVREGVARARAEGVTLDGVALAVNVGDTLGVEASDGLGVRLGNVLVVGEGDTPGGNGRPLAVSATPPVLVGYGDGPALDGGAPVDHDGRLVVHGVALGGLGADRSAAGGTVVPCGRVPGAVNRPGARTVPGASGLARSDCSLGAGDATAVGASAAGGTAGRGTVPARAVAGCRPVTAGLTGGSRLAISVVGRGDGRREGGATDVTEVRTGRADRVTRGLCGPAAFTGTDDSTGVLVVVVAAWARWARSQYVAVLSVAMAAAAASDAHRRSLRSLCLAMAPTPENRRGPRHVRGV</sequence>
<proteinExistence type="predicted"/>
<comment type="caution">
    <text evidence="1">The sequence shown here is derived from an EMBL/GenBank/DDBJ whole genome shotgun (WGS) entry which is preliminary data.</text>
</comment>
<gene>
    <name evidence="1" type="ORF">GCM10009681_28750</name>
</gene>
<name>A0ABP4WJ44_9ACTN</name>
<dbReference type="EMBL" id="BAAALS010000012">
    <property type="protein sequence ID" value="GAA1755854.1"/>
    <property type="molecule type" value="Genomic_DNA"/>
</dbReference>
<dbReference type="Proteomes" id="UP001500655">
    <property type="component" value="Unassembled WGS sequence"/>
</dbReference>
<organism evidence="1 2">
    <name type="scientific">Luedemannella helvata</name>
    <dbReference type="NCBI Taxonomy" id="349315"/>
    <lineage>
        <taxon>Bacteria</taxon>
        <taxon>Bacillati</taxon>
        <taxon>Actinomycetota</taxon>
        <taxon>Actinomycetes</taxon>
        <taxon>Micromonosporales</taxon>
        <taxon>Micromonosporaceae</taxon>
        <taxon>Luedemannella</taxon>
    </lineage>
</organism>
<keyword evidence="2" id="KW-1185">Reference proteome</keyword>
<accession>A0ABP4WJ44</accession>